<dbReference type="Proteomes" id="UP000651738">
    <property type="component" value="Unassembled WGS sequence"/>
</dbReference>
<keyword evidence="2" id="KW-0472">Membrane</keyword>
<comment type="caution">
    <text evidence="3">The sequence shown here is derived from an EMBL/GenBank/DDBJ whole genome shotgun (WGS) entry which is preliminary data.</text>
</comment>
<dbReference type="AlphaFoldDB" id="A0ABD4L493"/>
<evidence type="ECO:0000313" key="4">
    <source>
        <dbReference type="Proteomes" id="UP000651738"/>
    </source>
</evidence>
<evidence type="ECO:0000313" key="3">
    <source>
        <dbReference type="EMBL" id="MBH8580902.1"/>
    </source>
</evidence>
<gene>
    <name evidence="3" type="ORF">I7V36_12425</name>
</gene>
<evidence type="ECO:0000256" key="1">
    <source>
        <dbReference type="SAM" id="MobiDB-lite"/>
    </source>
</evidence>
<name>A0ABD4L493_9GAMM</name>
<reference evidence="3 4" key="1">
    <citation type="submission" date="2020-12" db="EMBL/GenBank/DDBJ databases">
        <title>Draft genome sequence of Halomonas pacifica strain CARE-V15.</title>
        <authorList>
            <person name="Vignesh N."/>
            <person name="Thabitha A."/>
            <person name="Saravanan R."/>
            <person name="Manigandan V."/>
        </authorList>
    </citation>
    <scope>NUCLEOTIDE SEQUENCE [LARGE SCALE GENOMIC DNA]</scope>
    <source>
        <strain evidence="3 4">CARE-V15</strain>
    </source>
</reference>
<proteinExistence type="predicted"/>
<feature type="transmembrane region" description="Helical" evidence="2">
    <location>
        <begin position="19"/>
        <end position="36"/>
    </location>
</feature>
<protein>
    <submittedName>
        <fullName evidence="3">Uncharacterized protein</fullName>
    </submittedName>
</protein>
<evidence type="ECO:0000256" key="2">
    <source>
        <dbReference type="SAM" id="Phobius"/>
    </source>
</evidence>
<organism evidence="3 4">
    <name type="scientific">Bisbaumannia pacifica</name>
    <dbReference type="NCBI Taxonomy" id="77098"/>
    <lineage>
        <taxon>Bacteria</taxon>
        <taxon>Pseudomonadati</taxon>
        <taxon>Pseudomonadota</taxon>
        <taxon>Gammaproteobacteria</taxon>
        <taxon>Oceanospirillales</taxon>
        <taxon>Halomonadaceae</taxon>
        <taxon>Bisbaumannia</taxon>
    </lineage>
</organism>
<dbReference type="EMBL" id="JAEDAF010000011">
    <property type="protein sequence ID" value="MBH8580902.1"/>
    <property type="molecule type" value="Genomic_DNA"/>
</dbReference>
<keyword evidence="2" id="KW-0812">Transmembrane</keyword>
<accession>A0ABD4L493</accession>
<sequence>MTQPCASPSFGASRRRSRWWLAGLLVGCLLPVGLVAADGGRLMVRVVQVCWLAPAAIRAESRRQARRARWQPPRRPGLLARRVRPRPSSPPRRWIAALDVLSRRGPPAGVLP</sequence>
<dbReference type="RefSeq" id="WP_198057984.1">
    <property type="nucleotide sequence ID" value="NZ_JAEDAF010000011.1"/>
</dbReference>
<feature type="region of interest" description="Disordered" evidence="1">
    <location>
        <begin position="63"/>
        <end position="90"/>
    </location>
</feature>
<keyword evidence="2" id="KW-1133">Transmembrane helix</keyword>